<sequence length="423" mass="45448">MDMQTKPTHTLAEQAIIDGFLARVGDFPGDASVTSARDRLVSEFRAGGLPTRRMEAWHYTDLKAQMKIVPNMDTGLVDAARPLVGASTVLPVLQGSANAPQAVEGCEIWPFMDMLASGDAAKLLRTRGDDDVIGRLNGAFVTDGFCLEVADDTVIADIIELQAVQNGGQAHTRFPASFGQNSTATVIERHLGSHERSGFSSSISSVDLGAGAEVTWIIVQQRGDKDQHLGQLNARLGANSRLNLFIVNAGGKLIRQEIHIEVAGEGSHFNLRTINLLAGDSHTDVTLTLGHDVPNTTSSEIVRNVVLDRARGVFQGQIKVAQAAQKTDAQMACNTLLLSDDGEFAAKPELEIFADDVVCAHGATVIDIDRTQLFYLMARGISESTARGLLVNGFVDELVGELENEELVGVLETMIEQWLAAHA</sequence>
<dbReference type="InterPro" id="IPR037284">
    <property type="entry name" value="SUF_FeS_clus_asmbl_SufBD_sf"/>
</dbReference>
<reference evidence="2 3" key="1">
    <citation type="submission" date="2018-05" db="EMBL/GenBank/DDBJ databases">
        <title>Genomic Encyclopedia of Type Strains, Phase IV (KMG-IV): sequencing the most valuable type-strain genomes for metagenomic binning, comparative biology and taxonomic classification.</title>
        <authorList>
            <person name="Goeker M."/>
        </authorList>
    </citation>
    <scope>NUCLEOTIDE SEQUENCE [LARGE SCALE GENOMIC DNA]</scope>
    <source>
        <strain evidence="2 3">DSM 16791</strain>
    </source>
</reference>
<dbReference type="OrthoDB" id="9768262at2"/>
<evidence type="ECO:0000313" key="2">
    <source>
        <dbReference type="EMBL" id="PWW04311.1"/>
    </source>
</evidence>
<dbReference type="SUPFAM" id="SSF101960">
    <property type="entry name" value="Stabilizer of iron transporter SufD"/>
    <property type="match status" value="1"/>
</dbReference>
<name>A0A317PS64_9HYPH</name>
<dbReference type="PANTHER" id="PTHR43575">
    <property type="entry name" value="PROTEIN ABCI7, CHLOROPLASTIC"/>
    <property type="match status" value="1"/>
</dbReference>
<dbReference type="GO" id="GO:0016226">
    <property type="term" value="P:iron-sulfur cluster assembly"/>
    <property type="evidence" value="ECO:0007669"/>
    <property type="project" value="InterPro"/>
</dbReference>
<dbReference type="Pfam" id="PF01458">
    <property type="entry name" value="SUFBD_core"/>
    <property type="match status" value="1"/>
</dbReference>
<comment type="caution">
    <text evidence="2">The sequence shown here is derived from an EMBL/GenBank/DDBJ whole genome shotgun (WGS) entry which is preliminary data.</text>
</comment>
<evidence type="ECO:0000259" key="1">
    <source>
        <dbReference type="Pfam" id="PF01458"/>
    </source>
</evidence>
<dbReference type="PANTHER" id="PTHR43575:SF1">
    <property type="entry name" value="PROTEIN ABCI7, CHLOROPLASTIC"/>
    <property type="match status" value="1"/>
</dbReference>
<dbReference type="Proteomes" id="UP000246352">
    <property type="component" value="Unassembled WGS sequence"/>
</dbReference>
<dbReference type="InterPro" id="IPR000825">
    <property type="entry name" value="SUF_FeS_clus_asmbl_SufBD_core"/>
</dbReference>
<dbReference type="NCBIfam" id="TIGR01981">
    <property type="entry name" value="sufD"/>
    <property type="match status" value="1"/>
</dbReference>
<feature type="domain" description="SUF system FeS cluster assembly SufBD core" evidence="1">
    <location>
        <begin position="168"/>
        <end position="394"/>
    </location>
</feature>
<keyword evidence="3" id="KW-1185">Reference proteome</keyword>
<dbReference type="InterPro" id="IPR055346">
    <property type="entry name" value="Fe-S_cluster_assembly_SufBD"/>
</dbReference>
<accession>A0A317PS64</accession>
<evidence type="ECO:0000313" key="3">
    <source>
        <dbReference type="Proteomes" id="UP000246352"/>
    </source>
</evidence>
<proteinExistence type="predicted"/>
<organism evidence="2 3">
    <name type="scientific">Hoeflea marina</name>
    <dbReference type="NCBI Taxonomy" id="274592"/>
    <lineage>
        <taxon>Bacteria</taxon>
        <taxon>Pseudomonadati</taxon>
        <taxon>Pseudomonadota</taxon>
        <taxon>Alphaproteobacteria</taxon>
        <taxon>Hyphomicrobiales</taxon>
        <taxon>Rhizobiaceae</taxon>
        <taxon>Hoeflea</taxon>
    </lineage>
</organism>
<dbReference type="AlphaFoldDB" id="A0A317PS64"/>
<protein>
    <submittedName>
        <fullName evidence="2">Fe-S cluster assembly protein SufD</fullName>
    </submittedName>
</protein>
<dbReference type="EMBL" id="QGTR01000001">
    <property type="protein sequence ID" value="PWW04311.1"/>
    <property type="molecule type" value="Genomic_DNA"/>
</dbReference>
<dbReference type="RefSeq" id="WP_110031141.1">
    <property type="nucleotide sequence ID" value="NZ_QGTR01000001.1"/>
</dbReference>
<gene>
    <name evidence="2" type="ORF">DFR52_1011006</name>
</gene>
<dbReference type="InterPro" id="IPR011542">
    <property type="entry name" value="SUF_FeS_clus_asmbl_SufD"/>
</dbReference>